<feature type="region of interest" description="Disordered" evidence="1">
    <location>
        <begin position="1"/>
        <end position="128"/>
    </location>
</feature>
<keyword evidence="3" id="KW-1185">Reference proteome</keyword>
<protein>
    <submittedName>
        <fullName evidence="2">Uncharacterized protein</fullName>
    </submittedName>
</protein>
<gene>
    <name evidence="2" type="ORF">HDU87_008507</name>
</gene>
<organism evidence="2 3">
    <name type="scientific">Geranomyces variabilis</name>
    <dbReference type="NCBI Taxonomy" id="109894"/>
    <lineage>
        <taxon>Eukaryota</taxon>
        <taxon>Fungi</taxon>
        <taxon>Fungi incertae sedis</taxon>
        <taxon>Chytridiomycota</taxon>
        <taxon>Chytridiomycota incertae sedis</taxon>
        <taxon>Chytridiomycetes</taxon>
        <taxon>Spizellomycetales</taxon>
        <taxon>Powellomycetaceae</taxon>
        <taxon>Geranomyces</taxon>
    </lineage>
</organism>
<dbReference type="AlphaFoldDB" id="A0AAD5XSH5"/>
<evidence type="ECO:0000313" key="3">
    <source>
        <dbReference type="Proteomes" id="UP001212152"/>
    </source>
</evidence>
<name>A0AAD5XSH5_9FUNG</name>
<proteinExistence type="predicted"/>
<comment type="caution">
    <text evidence="2">The sequence shown here is derived from an EMBL/GenBank/DDBJ whole genome shotgun (WGS) entry which is preliminary data.</text>
</comment>
<evidence type="ECO:0000256" key="1">
    <source>
        <dbReference type="SAM" id="MobiDB-lite"/>
    </source>
</evidence>
<feature type="compositionally biased region" description="Acidic residues" evidence="1">
    <location>
        <begin position="85"/>
        <end position="96"/>
    </location>
</feature>
<accession>A0AAD5XSH5</accession>
<evidence type="ECO:0000313" key="2">
    <source>
        <dbReference type="EMBL" id="KAJ3182344.1"/>
    </source>
</evidence>
<sequence>MGDYDNDERLAFEDQLYQDEDSGSASDASGDDEHELAQINYNHSFTLDAAVKSDEEEEEEGEQGGSGNVLTDDVTAFSLKRGEDEERSSEDMEISENDMPVVISSSDDESEESEPSAEDTHKSRNPLRVVQMRASAPMEPGIELNELLTDSPDTRRKVGRV</sequence>
<feature type="compositionally biased region" description="Acidic residues" evidence="1">
    <location>
        <begin position="106"/>
        <end position="117"/>
    </location>
</feature>
<dbReference type="Proteomes" id="UP001212152">
    <property type="component" value="Unassembled WGS sequence"/>
</dbReference>
<dbReference type="EMBL" id="JADGJQ010000009">
    <property type="protein sequence ID" value="KAJ3182344.1"/>
    <property type="molecule type" value="Genomic_DNA"/>
</dbReference>
<reference evidence="2" key="1">
    <citation type="submission" date="2020-05" db="EMBL/GenBank/DDBJ databases">
        <title>Phylogenomic resolution of chytrid fungi.</title>
        <authorList>
            <person name="Stajich J.E."/>
            <person name="Amses K."/>
            <person name="Simmons R."/>
            <person name="Seto K."/>
            <person name="Myers J."/>
            <person name="Bonds A."/>
            <person name="Quandt C.A."/>
            <person name="Barry K."/>
            <person name="Liu P."/>
            <person name="Grigoriev I."/>
            <person name="Longcore J.E."/>
            <person name="James T.Y."/>
        </authorList>
    </citation>
    <scope>NUCLEOTIDE SEQUENCE</scope>
    <source>
        <strain evidence="2">JEL0379</strain>
    </source>
</reference>